<feature type="transmembrane region" description="Helical" evidence="1">
    <location>
        <begin position="6"/>
        <end position="24"/>
    </location>
</feature>
<dbReference type="KEGG" id="kpul:GXN76_06040"/>
<dbReference type="PANTHER" id="PTHR38034">
    <property type="entry name" value="INNER MEMBRANE PROTEIN YPJD"/>
    <property type="match status" value="1"/>
</dbReference>
<evidence type="ECO:0000313" key="3">
    <source>
        <dbReference type="EMBL" id="QKG84077.1"/>
    </source>
</evidence>
<evidence type="ECO:0000256" key="1">
    <source>
        <dbReference type="SAM" id="Phobius"/>
    </source>
</evidence>
<keyword evidence="1" id="KW-1133">Transmembrane helix</keyword>
<dbReference type="GO" id="GO:0020037">
    <property type="term" value="F:heme binding"/>
    <property type="evidence" value="ECO:0007669"/>
    <property type="project" value="InterPro"/>
</dbReference>
<dbReference type="RefSeq" id="WP_173221425.1">
    <property type="nucleotide sequence ID" value="NZ_CP048104.1"/>
</dbReference>
<keyword evidence="1" id="KW-0812">Transmembrane</keyword>
<gene>
    <name evidence="3" type="primary">ccsA</name>
    <name evidence="3" type="ORF">GXN76_06040</name>
</gene>
<name>A0A7D4CV75_9BACL</name>
<dbReference type="Pfam" id="PF01578">
    <property type="entry name" value="Cytochrom_C_asm"/>
    <property type="match status" value="1"/>
</dbReference>
<evidence type="ECO:0000259" key="2">
    <source>
        <dbReference type="Pfam" id="PF01578"/>
    </source>
</evidence>
<feature type="transmembrane region" description="Helical" evidence="1">
    <location>
        <begin position="91"/>
        <end position="111"/>
    </location>
</feature>
<accession>A0A7D4CV75</accession>
<feature type="transmembrane region" description="Helical" evidence="1">
    <location>
        <begin position="215"/>
        <end position="231"/>
    </location>
</feature>
<dbReference type="AlphaFoldDB" id="A0A7D4CV75"/>
<proteinExistence type="predicted"/>
<sequence>MFAEHWIYDFIIYVYALSLLFLFSNLVHPNHRSHRLALGLLMVVWTAQTAFFAWRAYQNYPVLVGLDTMLLYSWTLVTFTLLINRVYRMDFVVFVANMVGFTVLSIHFFILPKPDTEIVGLLLSQLVFIHVTMAFLAYALFSLSAVFAALYLVGNYLLKRRKWNLTLRRLPSLGRLQQLSFRLNLFAIPLLIMAVILGMIWAYQKVAGGFWYDPKIFGSLLVLLAYGVYLYKFVVKGWNGQQLAWWGILSFITVLVNYFISNAGLSFHQWL</sequence>
<dbReference type="GO" id="GO:0017004">
    <property type="term" value="P:cytochrome complex assembly"/>
    <property type="evidence" value="ECO:0007669"/>
    <property type="project" value="InterPro"/>
</dbReference>
<feature type="transmembrane region" description="Helical" evidence="1">
    <location>
        <begin position="60"/>
        <end position="84"/>
    </location>
</feature>
<reference evidence="3 4" key="1">
    <citation type="submission" date="2020-01" db="EMBL/GenBank/DDBJ databases">
        <authorList>
            <person name="Gulvik C.A."/>
            <person name="Batra D.G."/>
        </authorList>
    </citation>
    <scope>NUCLEOTIDE SEQUENCE [LARGE SCALE GENOMIC DNA]</scope>
    <source>
        <strain evidence="3 4">W9323</strain>
    </source>
</reference>
<evidence type="ECO:0000313" key="4">
    <source>
        <dbReference type="Proteomes" id="UP000503088"/>
    </source>
</evidence>
<organism evidence="3 4">
    <name type="scientific">Kroppenstedtia pulmonis</name>
    <dbReference type="NCBI Taxonomy" id="1380685"/>
    <lineage>
        <taxon>Bacteria</taxon>
        <taxon>Bacillati</taxon>
        <taxon>Bacillota</taxon>
        <taxon>Bacilli</taxon>
        <taxon>Bacillales</taxon>
        <taxon>Thermoactinomycetaceae</taxon>
        <taxon>Kroppenstedtia</taxon>
    </lineage>
</organism>
<dbReference type="InterPro" id="IPR052372">
    <property type="entry name" value="YpjD/HemX"/>
</dbReference>
<keyword evidence="4" id="KW-1185">Reference proteome</keyword>
<feature type="domain" description="Cytochrome c assembly protein" evidence="2">
    <location>
        <begin position="68"/>
        <end position="263"/>
    </location>
</feature>
<dbReference type="PANTHER" id="PTHR38034:SF1">
    <property type="entry name" value="INNER MEMBRANE PROTEIN YPJD"/>
    <property type="match status" value="1"/>
</dbReference>
<dbReference type="Proteomes" id="UP000503088">
    <property type="component" value="Chromosome"/>
</dbReference>
<protein>
    <submittedName>
        <fullName evidence="3">Cytochrome c biogenesis protein CcsA</fullName>
    </submittedName>
</protein>
<feature type="transmembrane region" description="Helical" evidence="1">
    <location>
        <begin position="131"/>
        <end position="158"/>
    </location>
</feature>
<keyword evidence="1" id="KW-0472">Membrane</keyword>
<dbReference type="InterPro" id="IPR002541">
    <property type="entry name" value="Cyt_c_assembly"/>
</dbReference>
<feature type="transmembrane region" description="Helical" evidence="1">
    <location>
        <begin position="179"/>
        <end position="203"/>
    </location>
</feature>
<feature type="transmembrane region" description="Helical" evidence="1">
    <location>
        <begin position="243"/>
        <end position="261"/>
    </location>
</feature>
<dbReference type="EMBL" id="CP048104">
    <property type="protein sequence ID" value="QKG84077.1"/>
    <property type="molecule type" value="Genomic_DNA"/>
</dbReference>
<feature type="transmembrane region" description="Helical" evidence="1">
    <location>
        <begin position="36"/>
        <end position="54"/>
    </location>
</feature>